<evidence type="ECO:0000259" key="4">
    <source>
        <dbReference type="Pfam" id="PF13193"/>
    </source>
</evidence>
<dbReference type="GO" id="GO:0005777">
    <property type="term" value="C:peroxisome"/>
    <property type="evidence" value="ECO:0007669"/>
    <property type="project" value="UniProtKB-SubCell"/>
</dbReference>
<dbReference type="InterPro" id="IPR000873">
    <property type="entry name" value="AMP-dep_synth/lig_dom"/>
</dbReference>
<dbReference type="GO" id="GO:0016405">
    <property type="term" value="F:CoA-ligase activity"/>
    <property type="evidence" value="ECO:0007669"/>
    <property type="project" value="TreeGrafter"/>
</dbReference>
<dbReference type="EMBL" id="JABSTV010001247">
    <property type="protein sequence ID" value="KAH7973307.1"/>
    <property type="molecule type" value="Genomic_DNA"/>
</dbReference>
<dbReference type="Pfam" id="PF00501">
    <property type="entry name" value="AMP-binding"/>
    <property type="match status" value="1"/>
</dbReference>
<feature type="domain" description="AMP-binding enzyme C-terminal" evidence="4">
    <location>
        <begin position="441"/>
        <end position="520"/>
    </location>
</feature>
<reference evidence="5" key="2">
    <citation type="submission" date="2021-09" db="EMBL/GenBank/DDBJ databases">
        <authorList>
            <person name="Jia N."/>
            <person name="Wang J."/>
            <person name="Shi W."/>
            <person name="Du L."/>
            <person name="Sun Y."/>
            <person name="Zhan W."/>
            <person name="Jiang J."/>
            <person name="Wang Q."/>
            <person name="Zhang B."/>
            <person name="Ji P."/>
            <person name="Sakyi L.B."/>
            <person name="Cui X."/>
            <person name="Yuan T."/>
            <person name="Jiang B."/>
            <person name="Yang W."/>
            <person name="Lam T.T.-Y."/>
            <person name="Chang Q."/>
            <person name="Ding S."/>
            <person name="Wang X."/>
            <person name="Zhu J."/>
            <person name="Ruan X."/>
            <person name="Zhao L."/>
            <person name="Wei J."/>
            <person name="Que T."/>
            <person name="Du C."/>
            <person name="Cheng J."/>
            <person name="Dai P."/>
            <person name="Han X."/>
            <person name="Huang E."/>
            <person name="Gao Y."/>
            <person name="Liu J."/>
            <person name="Shao H."/>
            <person name="Ye R."/>
            <person name="Li L."/>
            <person name="Wei W."/>
            <person name="Wang X."/>
            <person name="Wang C."/>
            <person name="Huo Q."/>
            <person name="Li W."/>
            <person name="Guo W."/>
            <person name="Chen H."/>
            <person name="Chen S."/>
            <person name="Zhou L."/>
            <person name="Zhou L."/>
            <person name="Ni X."/>
            <person name="Tian J."/>
            <person name="Zhou Y."/>
            <person name="Sheng Y."/>
            <person name="Liu T."/>
            <person name="Pan Y."/>
            <person name="Xia L."/>
            <person name="Li J."/>
            <person name="Zhao F."/>
            <person name="Cao W."/>
        </authorList>
    </citation>
    <scope>NUCLEOTIDE SEQUENCE</scope>
    <source>
        <strain evidence="5">Rsan-2018</strain>
        <tissue evidence="5">Larvae</tissue>
    </source>
</reference>
<dbReference type="Proteomes" id="UP000821837">
    <property type="component" value="Chromosome 11"/>
</dbReference>
<evidence type="ECO:0008006" key="7">
    <source>
        <dbReference type="Google" id="ProtNLM"/>
    </source>
</evidence>
<dbReference type="VEuPathDB" id="VectorBase:RSAN_041671"/>
<evidence type="ECO:0000313" key="5">
    <source>
        <dbReference type="EMBL" id="KAH7973307.1"/>
    </source>
</evidence>
<protein>
    <recommendedName>
        <fullName evidence="7">Acyl-coa synthetase</fullName>
    </recommendedName>
</protein>
<evidence type="ECO:0000313" key="6">
    <source>
        <dbReference type="Proteomes" id="UP000821837"/>
    </source>
</evidence>
<dbReference type="Gene3D" id="3.40.50.12780">
    <property type="entry name" value="N-terminal domain of ligase-like"/>
    <property type="match status" value="1"/>
</dbReference>
<dbReference type="InterPro" id="IPR042099">
    <property type="entry name" value="ANL_N_sf"/>
</dbReference>
<dbReference type="OMA" id="GKIYMVD"/>
<dbReference type="SUPFAM" id="SSF56801">
    <property type="entry name" value="Acetyl-CoA synthetase-like"/>
    <property type="match status" value="1"/>
</dbReference>
<dbReference type="OrthoDB" id="6485306at2759"/>
<dbReference type="Gene3D" id="3.30.300.30">
    <property type="match status" value="1"/>
</dbReference>
<gene>
    <name evidence="5" type="ORF">HPB52_024115</name>
</gene>
<keyword evidence="6" id="KW-1185">Reference proteome</keyword>
<reference evidence="5" key="1">
    <citation type="journal article" date="2020" name="Cell">
        <title>Large-Scale Comparative Analyses of Tick Genomes Elucidate Their Genetic Diversity and Vector Capacities.</title>
        <authorList>
            <consortium name="Tick Genome and Microbiome Consortium (TIGMIC)"/>
            <person name="Jia N."/>
            <person name="Wang J."/>
            <person name="Shi W."/>
            <person name="Du L."/>
            <person name="Sun Y."/>
            <person name="Zhan W."/>
            <person name="Jiang J.F."/>
            <person name="Wang Q."/>
            <person name="Zhang B."/>
            <person name="Ji P."/>
            <person name="Bell-Sakyi L."/>
            <person name="Cui X.M."/>
            <person name="Yuan T.T."/>
            <person name="Jiang B.G."/>
            <person name="Yang W.F."/>
            <person name="Lam T.T."/>
            <person name="Chang Q.C."/>
            <person name="Ding S.J."/>
            <person name="Wang X.J."/>
            <person name="Zhu J.G."/>
            <person name="Ruan X.D."/>
            <person name="Zhao L."/>
            <person name="Wei J.T."/>
            <person name="Ye R.Z."/>
            <person name="Que T.C."/>
            <person name="Du C.H."/>
            <person name="Zhou Y.H."/>
            <person name="Cheng J.X."/>
            <person name="Dai P.F."/>
            <person name="Guo W.B."/>
            <person name="Han X.H."/>
            <person name="Huang E.J."/>
            <person name="Li L.F."/>
            <person name="Wei W."/>
            <person name="Gao Y.C."/>
            <person name="Liu J.Z."/>
            <person name="Shao H.Z."/>
            <person name="Wang X."/>
            <person name="Wang C.C."/>
            <person name="Yang T.C."/>
            <person name="Huo Q.B."/>
            <person name="Li W."/>
            <person name="Chen H.Y."/>
            <person name="Chen S.E."/>
            <person name="Zhou L.G."/>
            <person name="Ni X.B."/>
            <person name="Tian J.H."/>
            <person name="Sheng Y."/>
            <person name="Liu T."/>
            <person name="Pan Y.S."/>
            <person name="Xia L.Y."/>
            <person name="Li J."/>
            <person name="Zhao F."/>
            <person name="Cao W.C."/>
        </authorList>
    </citation>
    <scope>NUCLEOTIDE SEQUENCE</scope>
    <source>
        <strain evidence="5">Rsan-2018</strain>
    </source>
</reference>
<comment type="subcellular location">
    <subcellularLocation>
        <location evidence="1">Peroxisome</location>
    </subcellularLocation>
</comment>
<proteinExistence type="predicted"/>
<keyword evidence="2" id="KW-0576">Peroxisome</keyword>
<feature type="domain" description="AMP-dependent synthetase/ligase" evidence="3">
    <location>
        <begin position="30"/>
        <end position="390"/>
    </location>
</feature>
<comment type="caution">
    <text evidence="5">The sequence shown here is derived from an EMBL/GenBank/DDBJ whole genome shotgun (WGS) entry which is preliminary data.</text>
</comment>
<accession>A0A9D4T4J1</accession>
<dbReference type="PROSITE" id="PS00455">
    <property type="entry name" value="AMP_BINDING"/>
    <property type="match status" value="1"/>
</dbReference>
<sequence length="536" mass="58981">MKATIEDGIVYSPYPKVDIPVCSVYTAMKEHLTASPDLVALVDEKMRLTHGQFFSRLRKFAAGFQAHGIGLGDRVCVHLDNSVENIVALYSITFTGASVLLSNSILNEHDLLFQVNYADATHILTTPQYAAKVSAVKEKTNVKGLFVIGDSVPGFVSVSGFAELNEDHFKEVPIEDPKNCTLAVFYSSGTTGQAKAMEISHYCLVANFYMAKAIVSYQPGDILLAWYPITYTPGFICIPVSVFSGATCVVVEYGLTFDQFVYYVNKYKVTSLALPPLQLHSYLAGLIRTGTKLSSIKTINVGGSVLTEAFAKEILAALDGARSLQNHYGMSEACGAVCSTPKYEISSGNVGFAAPMVELKFIDLETGEKVGPKQYGELYFRTPSVIKGYYKNPELLKEVMDEDGWCRSGDIMYYDEDGRVYFVDRVKDMIRCLHLLVSSMELEGLLQSHPSVANAVVVGIPNIKYGDAPAAFVVLRDPSSASTELAAELKEHVASKTEKFKHLYGGLVFVDRLPRNTNGKVFKRQLKLMYAKSKIY</sequence>
<dbReference type="InterPro" id="IPR020845">
    <property type="entry name" value="AMP-binding_CS"/>
</dbReference>
<name>A0A9D4T4J1_RHISA</name>
<dbReference type="PANTHER" id="PTHR24096:SF422">
    <property type="entry name" value="BCDNA.GH02901"/>
    <property type="match status" value="1"/>
</dbReference>
<dbReference type="Pfam" id="PF13193">
    <property type="entry name" value="AMP-binding_C"/>
    <property type="match status" value="1"/>
</dbReference>
<dbReference type="PANTHER" id="PTHR24096">
    <property type="entry name" value="LONG-CHAIN-FATTY-ACID--COA LIGASE"/>
    <property type="match status" value="1"/>
</dbReference>
<dbReference type="InterPro" id="IPR045851">
    <property type="entry name" value="AMP-bd_C_sf"/>
</dbReference>
<organism evidence="5 6">
    <name type="scientific">Rhipicephalus sanguineus</name>
    <name type="common">Brown dog tick</name>
    <name type="synonym">Ixodes sanguineus</name>
    <dbReference type="NCBI Taxonomy" id="34632"/>
    <lineage>
        <taxon>Eukaryota</taxon>
        <taxon>Metazoa</taxon>
        <taxon>Ecdysozoa</taxon>
        <taxon>Arthropoda</taxon>
        <taxon>Chelicerata</taxon>
        <taxon>Arachnida</taxon>
        <taxon>Acari</taxon>
        <taxon>Parasitiformes</taxon>
        <taxon>Ixodida</taxon>
        <taxon>Ixodoidea</taxon>
        <taxon>Ixodidae</taxon>
        <taxon>Rhipicephalinae</taxon>
        <taxon>Rhipicephalus</taxon>
        <taxon>Rhipicephalus</taxon>
    </lineage>
</organism>
<dbReference type="InterPro" id="IPR025110">
    <property type="entry name" value="AMP-bd_C"/>
</dbReference>
<dbReference type="AlphaFoldDB" id="A0A9D4T4J1"/>
<evidence type="ECO:0000256" key="2">
    <source>
        <dbReference type="ARBA" id="ARBA00023140"/>
    </source>
</evidence>
<evidence type="ECO:0000259" key="3">
    <source>
        <dbReference type="Pfam" id="PF00501"/>
    </source>
</evidence>
<evidence type="ECO:0000256" key="1">
    <source>
        <dbReference type="ARBA" id="ARBA00004275"/>
    </source>
</evidence>